<reference evidence="8 9" key="1">
    <citation type="submission" date="2016-10" db="EMBL/GenBank/DDBJ databases">
        <authorList>
            <person name="Varghese N."/>
            <person name="Submissions S."/>
        </authorList>
    </citation>
    <scope>NUCLEOTIDE SEQUENCE [LARGE SCALE GENOMIC DNA]</scope>
    <source>
        <strain evidence="8">KHGC19</strain>
        <strain evidence="6 9">WCP15</strain>
    </source>
</reference>
<dbReference type="PANTHER" id="PTHR44846:SF4">
    <property type="entry name" value="HTH GNTR-TYPE DOMAIN-CONTAINING PROTEIN"/>
    <property type="match status" value="1"/>
</dbReference>
<evidence type="ECO:0000313" key="8">
    <source>
        <dbReference type="Proteomes" id="UP000199128"/>
    </source>
</evidence>
<dbReference type="Gene3D" id="1.10.10.10">
    <property type="entry name" value="Winged helix-like DNA-binding domain superfamily/Winged helix DNA-binding domain"/>
    <property type="match status" value="1"/>
</dbReference>
<proteinExistence type="predicted"/>
<dbReference type="Pfam" id="PF07702">
    <property type="entry name" value="UTRA"/>
    <property type="match status" value="1"/>
</dbReference>
<evidence type="ECO:0000256" key="2">
    <source>
        <dbReference type="ARBA" id="ARBA00023015"/>
    </source>
</evidence>
<evidence type="ECO:0000256" key="3">
    <source>
        <dbReference type="ARBA" id="ARBA00023125"/>
    </source>
</evidence>
<dbReference type="PANTHER" id="PTHR44846">
    <property type="entry name" value="MANNOSYL-D-GLYCERATE TRANSPORT/METABOLISM SYSTEM REPRESSOR MNGR-RELATED"/>
    <property type="match status" value="1"/>
</dbReference>
<keyword evidence="2" id="KW-0805">Transcription regulation</keyword>
<gene>
    <name evidence="7" type="ORF">SAMN05216446_1114</name>
    <name evidence="6" type="ORF">SAMN05216447_104171</name>
</gene>
<dbReference type="PROSITE" id="PS50949">
    <property type="entry name" value="HTH_GNTR"/>
    <property type="match status" value="1"/>
</dbReference>
<dbReference type="Pfam" id="PF00392">
    <property type="entry name" value="GntR"/>
    <property type="match status" value="1"/>
</dbReference>
<dbReference type="InterPro" id="IPR036390">
    <property type="entry name" value="WH_DNA-bd_sf"/>
</dbReference>
<dbReference type="Proteomes" id="UP000199135">
    <property type="component" value="Unassembled WGS sequence"/>
</dbReference>
<dbReference type="CDD" id="cd07377">
    <property type="entry name" value="WHTH_GntR"/>
    <property type="match status" value="1"/>
</dbReference>
<name>A0A1H9PQE5_9ACTN</name>
<evidence type="ECO:0000313" key="6">
    <source>
        <dbReference type="EMBL" id="SEH52523.1"/>
    </source>
</evidence>
<keyword evidence="4" id="KW-0804">Transcription</keyword>
<dbReference type="SUPFAM" id="SSF46785">
    <property type="entry name" value="Winged helix' DNA-binding domain"/>
    <property type="match status" value="1"/>
</dbReference>
<sequence length="238" mass="26824">MLKYESVASDIRDKIASGAYAPNDQLPTTPELCDQYRVSKITIKKAMDELSQQGLVARRRGSGTYVKRVTTPEAKSPTGWDMSSQMTGFCADHKGHKVTSEVHDFSVVRPTVEIASLLGVESDEFAYHVCRTRLVDGIPHVIEYTYMPIKLIPDLRERNVESTIYGYLEDELGLKIGSAHRIIKAVLPTPDEVEWLDIEPTQPLLEVKQVGFLDDGVPFEYSIARHCRGYEFYSISTH</sequence>
<dbReference type="EMBL" id="FOGP01000003">
    <property type="protein sequence ID" value="SER50300.1"/>
    <property type="molecule type" value="Genomic_DNA"/>
</dbReference>
<dbReference type="Proteomes" id="UP000199128">
    <property type="component" value="Unassembled WGS sequence"/>
</dbReference>
<dbReference type="InterPro" id="IPR050679">
    <property type="entry name" value="Bact_HTH_transcr_reg"/>
</dbReference>
<dbReference type="InterPro" id="IPR011663">
    <property type="entry name" value="UTRA"/>
</dbReference>
<evidence type="ECO:0000256" key="4">
    <source>
        <dbReference type="ARBA" id="ARBA00023163"/>
    </source>
</evidence>
<dbReference type="FunFam" id="1.10.10.10:FF:000079">
    <property type="entry name" value="GntR family transcriptional regulator"/>
    <property type="match status" value="1"/>
</dbReference>
<reference evidence="7" key="2">
    <citation type="submission" date="2016-10" db="EMBL/GenBank/DDBJ databases">
        <authorList>
            <person name="de Groot N.N."/>
        </authorList>
    </citation>
    <scope>NUCLEOTIDE SEQUENCE [LARGE SCALE GENOMIC DNA]</scope>
    <source>
        <strain evidence="7">KHGC19</strain>
    </source>
</reference>
<protein>
    <submittedName>
        <fullName evidence="7">GntR family transcriptional regulator</fullName>
    </submittedName>
</protein>
<dbReference type="InterPro" id="IPR036388">
    <property type="entry name" value="WH-like_DNA-bd_sf"/>
</dbReference>
<evidence type="ECO:0000259" key="5">
    <source>
        <dbReference type="PROSITE" id="PS50949"/>
    </source>
</evidence>
<feature type="domain" description="HTH gntR-type" evidence="5">
    <location>
        <begin position="1"/>
        <end position="69"/>
    </location>
</feature>
<keyword evidence="3" id="KW-0238">DNA-binding</keyword>
<evidence type="ECO:0000313" key="7">
    <source>
        <dbReference type="EMBL" id="SER50300.1"/>
    </source>
</evidence>
<dbReference type="FunFam" id="3.40.1410.10:FF:000008">
    <property type="entry name" value="Transcriptional regulator, GntR family"/>
    <property type="match status" value="1"/>
</dbReference>
<dbReference type="SMART" id="SM00866">
    <property type="entry name" value="UTRA"/>
    <property type="match status" value="1"/>
</dbReference>
<evidence type="ECO:0000313" key="9">
    <source>
        <dbReference type="Proteomes" id="UP000199135"/>
    </source>
</evidence>
<dbReference type="EMBL" id="FNWT01000004">
    <property type="protein sequence ID" value="SEH52523.1"/>
    <property type="molecule type" value="Genomic_DNA"/>
</dbReference>
<dbReference type="GO" id="GO:0045892">
    <property type="term" value="P:negative regulation of DNA-templated transcription"/>
    <property type="evidence" value="ECO:0007669"/>
    <property type="project" value="TreeGrafter"/>
</dbReference>
<dbReference type="InterPro" id="IPR000524">
    <property type="entry name" value="Tscrpt_reg_HTH_GntR"/>
</dbReference>
<dbReference type="SMART" id="SM00345">
    <property type="entry name" value="HTH_GNTR"/>
    <property type="match status" value="1"/>
</dbReference>
<organism evidence="7 8">
    <name type="scientific">Parafannyhessea umbonata</name>
    <dbReference type="NCBI Taxonomy" id="604330"/>
    <lineage>
        <taxon>Bacteria</taxon>
        <taxon>Bacillati</taxon>
        <taxon>Actinomycetota</taxon>
        <taxon>Coriobacteriia</taxon>
        <taxon>Coriobacteriales</taxon>
        <taxon>Atopobiaceae</taxon>
        <taxon>Parafannyhessea</taxon>
    </lineage>
</organism>
<dbReference type="SUPFAM" id="SSF64288">
    <property type="entry name" value="Chorismate lyase-like"/>
    <property type="match status" value="1"/>
</dbReference>
<dbReference type="AlphaFoldDB" id="A0A1H9PQE5"/>
<dbReference type="InterPro" id="IPR028978">
    <property type="entry name" value="Chorismate_lyase_/UTRA_dom_sf"/>
</dbReference>
<dbReference type="RefSeq" id="WP_078687422.1">
    <property type="nucleotide sequence ID" value="NZ_FNWT01000004.1"/>
</dbReference>
<dbReference type="GO" id="GO:0003677">
    <property type="term" value="F:DNA binding"/>
    <property type="evidence" value="ECO:0007669"/>
    <property type="project" value="UniProtKB-KW"/>
</dbReference>
<evidence type="ECO:0000256" key="1">
    <source>
        <dbReference type="ARBA" id="ARBA00022491"/>
    </source>
</evidence>
<keyword evidence="9" id="KW-1185">Reference proteome</keyword>
<keyword evidence="1" id="KW-0678">Repressor</keyword>
<dbReference type="PRINTS" id="PR00035">
    <property type="entry name" value="HTHGNTR"/>
</dbReference>
<accession>A0A1H9PQE5</accession>
<dbReference type="GO" id="GO:0003700">
    <property type="term" value="F:DNA-binding transcription factor activity"/>
    <property type="evidence" value="ECO:0007669"/>
    <property type="project" value="InterPro"/>
</dbReference>
<dbReference type="Gene3D" id="3.40.1410.10">
    <property type="entry name" value="Chorismate lyase-like"/>
    <property type="match status" value="1"/>
</dbReference>